<dbReference type="AlphaFoldDB" id="X0THL6"/>
<comment type="subcellular location">
    <subcellularLocation>
        <location evidence="1">Membrane</location>
        <topology evidence="1">Multi-pass membrane protein</topology>
    </subcellularLocation>
</comment>
<dbReference type="PANTHER" id="PTHR43701:SF2">
    <property type="entry name" value="MEMBRANE TRANSPORTER PROTEIN YJNA-RELATED"/>
    <property type="match status" value="1"/>
</dbReference>
<evidence type="ECO:0000256" key="3">
    <source>
        <dbReference type="ARBA" id="ARBA00022989"/>
    </source>
</evidence>
<keyword evidence="2 5" id="KW-0812">Transmembrane</keyword>
<feature type="transmembrane region" description="Helical" evidence="5">
    <location>
        <begin position="5"/>
        <end position="26"/>
    </location>
</feature>
<proteinExistence type="predicted"/>
<evidence type="ECO:0000256" key="2">
    <source>
        <dbReference type="ARBA" id="ARBA00022692"/>
    </source>
</evidence>
<organism evidence="6">
    <name type="scientific">marine sediment metagenome</name>
    <dbReference type="NCBI Taxonomy" id="412755"/>
    <lineage>
        <taxon>unclassified sequences</taxon>
        <taxon>metagenomes</taxon>
        <taxon>ecological metagenomes</taxon>
    </lineage>
</organism>
<dbReference type="Pfam" id="PF01925">
    <property type="entry name" value="TauE"/>
    <property type="match status" value="1"/>
</dbReference>
<feature type="transmembrane region" description="Helical" evidence="5">
    <location>
        <begin position="258"/>
        <end position="277"/>
    </location>
</feature>
<dbReference type="InterPro" id="IPR051598">
    <property type="entry name" value="TSUP/Inactive_protease-like"/>
</dbReference>
<evidence type="ECO:0000256" key="4">
    <source>
        <dbReference type="ARBA" id="ARBA00023136"/>
    </source>
</evidence>
<dbReference type="GO" id="GO:0016020">
    <property type="term" value="C:membrane"/>
    <property type="evidence" value="ECO:0007669"/>
    <property type="project" value="UniProtKB-SubCell"/>
</dbReference>
<feature type="transmembrane region" description="Helical" evidence="5">
    <location>
        <begin position="32"/>
        <end position="53"/>
    </location>
</feature>
<evidence type="ECO:0000256" key="5">
    <source>
        <dbReference type="SAM" id="Phobius"/>
    </source>
</evidence>
<evidence type="ECO:0000256" key="1">
    <source>
        <dbReference type="ARBA" id="ARBA00004141"/>
    </source>
</evidence>
<protein>
    <recommendedName>
        <fullName evidence="7">Membrane transporter protein</fullName>
    </recommendedName>
</protein>
<dbReference type="EMBL" id="BARS01006916">
    <property type="protein sequence ID" value="GAF75580.1"/>
    <property type="molecule type" value="Genomic_DNA"/>
</dbReference>
<sequence length="281" mass="31006">MALEIYQIAILISIGALVGISVSFIGQTGLGIVLPIILLFTGDVFLAIAINLLNDLITSATVSIGYLRKKQFKIRLDIFLIIIIGIVTTFFGVFILMTTPLGSIYGWFIPIFIMFLGVLFLKRGFPTYESVKKMAQNWARKTVKKTKSEEELAEFNKKIDEQLTAKTDTIKGFISRGSRMYYILAIGFGIFVGINSGLFGASSGLVFVLALVIIYGYPLKKGVGTALILSMIIGLCTFSFYQIFGITIKGRFFFNFELSFYLAIGSITSGIIASTYIQKLS</sequence>
<dbReference type="PANTHER" id="PTHR43701">
    <property type="entry name" value="MEMBRANE TRANSPORTER PROTEIN MJ0441-RELATED"/>
    <property type="match status" value="1"/>
</dbReference>
<feature type="transmembrane region" description="Helical" evidence="5">
    <location>
        <begin position="181"/>
        <end position="214"/>
    </location>
</feature>
<feature type="transmembrane region" description="Helical" evidence="5">
    <location>
        <begin position="104"/>
        <end position="121"/>
    </location>
</feature>
<comment type="caution">
    <text evidence="6">The sequence shown here is derived from an EMBL/GenBank/DDBJ whole genome shotgun (WGS) entry which is preliminary data.</text>
</comment>
<dbReference type="InterPro" id="IPR002781">
    <property type="entry name" value="TM_pro_TauE-like"/>
</dbReference>
<feature type="transmembrane region" description="Helical" evidence="5">
    <location>
        <begin position="74"/>
        <end position="98"/>
    </location>
</feature>
<keyword evidence="3 5" id="KW-1133">Transmembrane helix</keyword>
<evidence type="ECO:0008006" key="7">
    <source>
        <dbReference type="Google" id="ProtNLM"/>
    </source>
</evidence>
<name>X0THL6_9ZZZZ</name>
<accession>X0THL6</accession>
<reference evidence="6" key="1">
    <citation type="journal article" date="2014" name="Front. Microbiol.">
        <title>High frequency of phylogenetically diverse reductive dehalogenase-homologous genes in deep subseafloor sedimentary metagenomes.</title>
        <authorList>
            <person name="Kawai M."/>
            <person name="Futagami T."/>
            <person name="Toyoda A."/>
            <person name="Takaki Y."/>
            <person name="Nishi S."/>
            <person name="Hori S."/>
            <person name="Arai W."/>
            <person name="Tsubouchi T."/>
            <person name="Morono Y."/>
            <person name="Uchiyama I."/>
            <person name="Ito T."/>
            <person name="Fujiyama A."/>
            <person name="Inagaki F."/>
            <person name="Takami H."/>
        </authorList>
    </citation>
    <scope>NUCLEOTIDE SEQUENCE</scope>
    <source>
        <strain evidence="6">Expedition CK06-06</strain>
    </source>
</reference>
<evidence type="ECO:0000313" key="6">
    <source>
        <dbReference type="EMBL" id="GAF75580.1"/>
    </source>
</evidence>
<keyword evidence="4 5" id="KW-0472">Membrane</keyword>
<feature type="transmembrane region" description="Helical" evidence="5">
    <location>
        <begin position="226"/>
        <end position="246"/>
    </location>
</feature>
<feature type="non-terminal residue" evidence="6">
    <location>
        <position position="281"/>
    </location>
</feature>
<gene>
    <name evidence="6" type="ORF">S01H1_13403</name>
</gene>